<feature type="compositionally biased region" description="Low complexity" evidence="1">
    <location>
        <begin position="12"/>
        <end position="30"/>
    </location>
</feature>
<feature type="region of interest" description="Disordered" evidence="1">
    <location>
        <begin position="1"/>
        <end position="40"/>
    </location>
</feature>
<dbReference type="Proteomes" id="UP000051487">
    <property type="component" value="Unassembled WGS sequence"/>
</dbReference>
<protein>
    <submittedName>
        <fullName evidence="2">Uncharacterized protein</fullName>
    </submittedName>
</protein>
<evidence type="ECO:0000313" key="3">
    <source>
        <dbReference type="Proteomes" id="UP000051487"/>
    </source>
</evidence>
<evidence type="ECO:0000313" key="2">
    <source>
        <dbReference type="EMBL" id="GAQ04025.1"/>
    </source>
</evidence>
<gene>
    <name evidence="2" type="ORF">ALT_1346</name>
</gene>
<dbReference type="AlphaFoldDB" id="A0AAN4T797"/>
<sequence length="99" mass="10746">MDKLAGLASKLGGSQSTSANQTQGQTQGQQEDFVDKGTYPPPWLRTYANVAGLDALEQRFGGGKIDSAKMRSTNEKITDAAREQFEKATGYKVPEKFSN</sequence>
<dbReference type="EMBL" id="BCLY01000004">
    <property type="protein sequence ID" value="GAQ04025.1"/>
    <property type="molecule type" value="Genomic_DNA"/>
</dbReference>
<comment type="caution">
    <text evidence="2">The sequence shown here is derived from an EMBL/GenBank/DDBJ whole genome shotgun (WGS) entry which is preliminary data.</text>
</comment>
<proteinExistence type="predicted"/>
<organism evidence="2 3">
    <name type="scientific">Aspergillus lentulus</name>
    <dbReference type="NCBI Taxonomy" id="293939"/>
    <lineage>
        <taxon>Eukaryota</taxon>
        <taxon>Fungi</taxon>
        <taxon>Dikarya</taxon>
        <taxon>Ascomycota</taxon>
        <taxon>Pezizomycotina</taxon>
        <taxon>Eurotiomycetes</taxon>
        <taxon>Eurotiomycetidae</taxon>
        <taxon>Eurotiales</taxon>
        <taxon>Aspergillaceae</taxon>
        <taxon>Aspergillus</taxon>
        <taxon>Aspergillus subgen. Fumigati</taxon>
    </lineage>
</organism>
<name>A0AAN4T797_ASPLE</name>
<reference evidence="2 3" key="1">
    <citation type="submission" date="2015-11" db="EMBL/GenBank/DDBJ databases">
        <title>Aspergillus lentulus strain IFM 54703T.</title>
        <authorList>
            <person name="Kusuya Y."/>
            <person name="Sakai K."/>
            <person name="Kamei K."/>
            <person name="Takahashi H."/>
            <person name="Yaguchi T."/>
        </authorList>
    </citation>
    <scope>NUCLEOTIDE SEQUENCE [LARGE SCALE GENOMIC DNA]</scope>
    <source>
        <strain evidence="2 3">IFM 54703</strain>
    </source>
</reference>
<evidence type="ECO:0000256" key="1">
    <source>
        <dbReference type="SAM" id="MobiDB-lite"/>
    </source>
</evidence>
<accession>A0AAN4T797</accession>